<keyword evidence="2" id="KW-1185">Reference proteome</keyword>
<organism evidence="1 2">
    <name type="scientific">Zarea fungicola</name>
    <dbReference type="NCBI Taxonomy" id="93591"/>
    <lineage>
        <taxon>Eukaryota</taxon>
        <taxon>Fungi</taxon>
        <taxon>Dikarya</taxon>
        <taxon>Ascomycota</taxon>
        <taxon>Pezizomycotina</taxon>
        <taxon>Sordariomycetes</taxon>
        <taxon>Hypocreomycetidae</taxon>
        <taxon>Hypocreales</taxon>
        <taxon>Cordycipitaceae</taxon>
        <taxon>Zarea</taxon>
    </lineage>
</organism>
<sequence>MKEKGGAHHALHLVEDALCVEQPDRVSRHQAAERVANDAELGDFAALALNLLQLLLNLGAHALAAPLDSVVGEAARVALGEEQVQLVAGVLVA</sequence>
<dbReference type="Proteomes" id="UP001143910">
    <property type="component" value="Unassembled WGS sequence"/>
</dbReference>
<proteinExistence type="predicted"/>
<evidence type="ECO:0000313" key="1">
    <source>
        <dbReference type="EMBL" id="KAJ2966588.1"/>
    </source>
</evidence>
<reference evidence="1" key="1">
    <citation type="submission" date="2022-08" db="EMBL/GenBank/DDBJ databases">
        <title>Genome Sequence of Lecanicillium fungicola.</title>
        <authorList>
            <person name="Buettner E."/>
        </authorList>
    </citation>
    <scope>NUCLEOTIDE SEQUENCE</scope>
    <source>
        <strain evidence="1">Babe33</strain>
    </source>
</reference>
<gene>
    <name evidence="1" type="ORF">NQ176_g10079</name>
</gene>
<protein>
    <submittedName>
        <fullName evidence="1">Uncharacterized protein</fullName>
    </submittedName>
</protein>
<name>A0ACC1MK41_9HYPO</name>
<comment type="caution">
    <text evidence="1">The sequence shown here is derived from an EMBL/GenBank/DDBJ whole genome shotgun (WGS) entry which is preliminary data.</text>
</comment>
<accession>A0ACC1MK41</accession>
<dbReference type="EMBL" id="JANJQO010002574">
    <property type="protein sequence ID" value="KAJ2966588.1"/>
    <property type="molecule type" value="Genomic_DNA"/>
</dbReference>
<evidence type="ECO:0000313" key="2">
    <source>
        <dbReference type="Proteomes" id="UP001143910"/>
    </source>
</evidence>